<evidence type="ECO:0008006" key="4">
    <source>
        <dbReference type="Google" id="ProtNLM"/>
    </source>
</evidence>
<name>A0AAQ3X2Q5_PASNO</name>
<sequence>MAPSTSSNGGVPVLRCPLLFDGTNYRVWVPRMRWHMRGLRLWEFLTGELPCPPCPQAPASPVVPEKATDDEKQKILDDFAALEKSYEAQFSAYRLWLDEDARAGSIVVASMQDQFAEEVVDFQWSHQMWSFLRDRYEPTGQSAYFAAIRREQLICHGDLTVDELYTQLSAVWRQIDSLRHPLSPSTCEFCQGQQSDIELQRTYVFLTRLRDEYEPLRAQLLARHPFVSLIDALTDVRNEETRLRSAGLLPSVSALAAHSAPSRPAVASPSLPSSATAPSPSARGGGGGGLHCDYCGKDGHVEAFCYRKKKAQRSQTRPASQTSLASQPSASTSAGVSQRSY</sequence>
<gene>
    <name evidence="2" type="ORF">U9M48_029898</name>
</gene>
<dbReference type="PANTHER" id="PTHR34222">
    <property type="entry name" value="GAG_PRE-INTEGRS DOMAIN-CONTAINING PROTEIN"/>
    <property type="match status" value="1"/>
</dbReference>
<dbReference type="EMBL" id="CP144750">
    <property type="protein sequence ID" value="WVZ82656.1"/>
    <property type="molecule type" value="Genomic_DNA"/>
</dbReference>
<feature type="region of interest" description="Disordered" evidence="1">
    <location>
        <begin position="260"/>
        <end position="287"/>
    </location>
</feature>
<proteinExistence type="predicted"/>
<accession>A0AAQ3X2Q5</accession>
<dbReference type="Proteomes" id="UP001341281">
    <property type="component" value="Chromosome 06"/>
</dbReference>
<dbReference type="AlphaFoldDB" id="A0AAQ3X2Q5"/>
<feature type="compositionally biased region" description="Low complexity" evidence="1">
    <location>
        <begin position="260"/>
        <end position="282"/>
    </location>
</feature>
<evidence type="ECO:0000313" key="2">
    <source>
        <dbReference type="EMBL" id="WVZ82656.1"/>
    </source>
</evidence>
<protein>
    <recommendedName>
        <fullName evidence="4">DUF4219 domain-containing protein</fullName>
    </recommendedName>
</protein>
<reference evidence="2 3" key="1">
    <citation type="submission" date="2024-02" db="EMBL/GenBank/DDBJ databases">
        <title>High-quality chromosome-scale genome assembly of Pensacola bahiagrass (Paspalum notatum Flugge var. saurae).</title>
        <authorList>
            <person name="Vega J.M."/>
            <person name="Podio M."/>
            <person name="Orjuela J."/>
            <person name="Siena L.A."/>
            <person name="Pessino S.C."/>
            <person name="Combes M.C."/>
            <person name="Mariac C."/>
            <person name="Albertini E."/>
            <person name="Pupilli F."/>
            <person name="Ortiz J.P.A."/>
            <person name="Leblanc O."/>
        </authorList>
    </citation>
    <scope>NUCLEOTIDE SEQUENCE [LARGE SCALE GENOMIC DNA]</scope>
    <source>
        <strain evidence="2">R1</strain>
        <tissue evidence="2">Leaf</tissue>
    </source>
</reference>
<evidence type="ECO:0000313" key="3">
    <source>
        <dbReference type="Proteomes" id="UP001341281"/>
    </source>
</evidence>
<organism evidence="2 3">
    <name type="scientific">Paspalum notatum var. saurae</name>
    <dbReference type="NCBI Taxonomy" id="547442"/>
    <lineage>
        <taxon>Eukaryota</taxon>
        <taxon>Viridiplantae</taxon>
        <taxon>Streptophyta</taxon>
        <taxon>Embryophyta</taxon>
        <taxon>Tracheophyta</taxon>
        <taxon>Spermatophyta</taxon>
        <taxon>Magnoliopsida</taxon>
        <taxon>Liliopsida</taxon>
        <taxon>Poales</taxon>
        <taxon>Poaceae</taxon>
        <taxon>PACMAD clade</taxon>
        <taxon>Panicoideae</taxon>
        <taxon>Andropogonodae</taxon>
        <taxon>Paspaleae</taxon>
        <taxon>Paspalinae</taxon>
        <taxon>Paspalum</taxon>
    </lineage>
</organism>
<feature type="compositionally biased region" description="Polar residues" evidence="1">
    <location>
        <begin position="313"/>
        <end position="341"/>
    </location>
</feature>
<evidence type="ECO:0000256" key="1">
    <source>
        <dbReference type="SAM" id="MobiDB-lite"/>
    </source>
</evidence>
<keyword evidence="3" id="KW-1185">Reference proteome</keyword>
<feature type="region of interest" description="Disordered" evidence="1">
    <location>
        <begin position="309"/>
        <end position="341"/>
    </location>
</feature>
<dbReference type="PANTHER" id="PTHR34222:SF100">
    <property type="entry name" value="CCHC-TYPE DOMAIN-CONTAINING PROTEIN"/>
    <property type="match status" value="1"/>
</dbReference>